<reference evidence="7 8" key="1">
    <citation type="submission" date="2016-03" db="EMBL/GenBank/DDBJ databases">
        <title>Draft genome sequence of Gluconobacter cerinus strain CECT 9110.</title>
        <authorList>
            <person name="Sainz F."/>
            <person name="Mas A."/>
            <person name="Torija M.J."/>
        </authorList>
    </citation>
    <scope>NUCLEOTIDE SEQUENCE [LARGE SCALE GENOMIC DNA]</scope>
    <source>
        <strain evidence="7 8">CECT 9110</strain>
    </source>
</reference>
<feature type="transmembrane region" description="Helical" evidence="6">
    <location>
        <begin position="41"/>
        <end position="63"/>
    </location>
</feature>
<feature type="transmembrane region" description="Helical" evidence="6">
    <location>
        <begin position="136"/>
        <end position="158"/>
    </location>
</feature>
<dbReference type="PANTHER" id="PTHR30250">
    <property type="entry name" value="PST FAMILY PREDICTED COLANIC ACID TRANSPORTER"/>
    <property type="match status" value="1"/>
</dbReference>
<evidence type="ECO:0000256" key="2">
    <source>
        <dbReference type="ARBA" id="ARBA00022475"/>
    </source>
</evidence>
<keyword evidence="2" id="KW-1003">Cell membrane</keyword>
<name>A0A1B6VN80_9PROT</name>
<dbReference type="Pfam" id="PF01943">
    <property type="entry name" value="Polysacc_synt"/>
    <property type="match status" value="1"/>
</dbReference>
<comment type="subcellular location">
    <subcellularLocation>
        <location evidence="1">Cell membrane</location>
        <topology evidence="1">Multi-pass membrane protein</topology>
    </subcellularLocation>
</comment>
<evidence type="ECO:0000313" key="7">
    <source>
        <dbReference type="EMBL" id="OAJ68649.1"/>
    </source>
</evidence>
<feature type="transmembrane region" description="Helical" evidence="6">
    <location>
        <begin position="322"/>
        <end position="347"/>
    </location>
</feature>
<dbReference type="EMBL" id="LUTU01000005">
    <property type="protein sequence ID" value="OAJ68649.1"/>
    <property type="molecule type" value="Genomic_DNA"/>
</dbReference>
<feature type="transmembrane region" description="Helical" evidence="6">
    <location>
        <begin position="97"/>
        <end position="124"/>
    </location>
</feature>
<organism evidence="7 8">
    <name type="scientific">Gluconobacter cerinus</name>
    <dbReference type="NCBI Taxonomy" id="38307"/>
    <lineage>
        <taxon>Bacteria</taxon>
        <taxon>Pseudomonadati</taxon>
        <taxon>Pseudomonadota</taxon>
        <taxon>Alphaproteobacteria</taxon>
        <taxon>Acetobacterales</taxon>
        <taxon>Acetobacteraceae</taxon>
        <taxon>Gluconobacter</taxon>
    </lineage>
</organism>
<protein>
    <submittedName>
        <fullName evidence="7">Membrane protein</fullName>
    </submittedName>
</protein>
<evidence type="ECO:0000313" key="8">
    <source>
        <dbReference type="Proteomes" id="UP000077786"/>
    </source>
</evidence>
<proteinExistence type="predicted"/>
<evidence type="ECO:0000256" key="1">
    <source>
        <dbReference type="ARBA" id="ARBA00004651"/>
    </source>
</evidence>
<sequence length="455" mass="49353">MSAEEPPLQLPKVAGVRRVMSNVGVLLGGRVVNAPLSLLHIWMATHFLGSYGFGLIAMMYAFARTMGDLVDFQSWQTVLKYGLRPLTDGDRRGFQRVIAFSFLLDGLGGLLGFCGGLFISIFAMKMLGWPPEIHQTGTIFCLSILFMASATPTGLLRIFNRYDLISIQGVVATLVRVVGTFFLAVKGASVPALAFVWMFAEFAAWATLGFMAVRELIRRDLMHGLTKELRDLIPDLLNGHFFRTHLGIRRFALSTNLNSALALTFGHIGTLVVGAFVGPAGAGYYRVASQIAAGIAKPAALIQTTVYPEMARLWRDRATTKLYRLTIQVALAAGGIGTGLLALTLLAGRPLLQLYIGPTGATQTMPVTLWLLAAEVVAVWGLPLEPLLFTTDRSGAATSVRFLDFLVFFPGLVLVVRRYGLDGVGPITLCGVMLLIGLQLLLVLRKPSLRTISQP</sequence>
<evidence type="ECO:0000256" key="5">
    <source>
        <dbReference type="ARBA" id="ARBA00023136"/>
    </source>
</evidence>
<dbReference type="Proteomes" id="UP000077786">
    <property type="component" value="Unassembled WGS sequence"/>
</dbReference>
<evidence type="ECO:0000256" key="6">
    <source>
        <dbReference type="SAM" id="Phobius"/>
    </source>
</evidence>
<feature type="transmembrane region" description="Helical" evidence="6">
    <location>
        <begin position="367"/>
        <end position="390"/>
    </location>
</feature>
<keyword evidence="3 6" id="KW-0812">Transmembrane</keyword>
<dbReference type="InterPro" id="IPR002797">
    <property type="entry name" value="Polysacc_synth"/>
</dbReference>
<dbReference type="InterPro" id="IPR050833">
    <property type="entry name" value="Poly_Biosynth_Transport"/>
</dbReference>
<dbReference type="AlphaFoldDB" id="A0A1B6VN80"/>
<accession>A0A1B6VN80</accession>
<evidence type="ECO:0000256" key="4">
    <source>
        <dbReference type="ARBA" id="ARBA00022989"/>
    </source>
</evidence>
<gene>
    <name evidence="7" type="ORF">A0123_01357</name>
</gene>
<keyword evidence="5 6" id="KW-0472">Membrane</keyword>
<dbReference type="GO" id="GO:0005886">
    <property type="term" value="C:plasma membrane"/>
    <property type="evidence" value="ECO:0007669"/>
    <property type="project" value="UniProtKB-SubCell"/>
</dbReference>
<keyword evidence="4 6" id="KW-1133">Transmembrane helix</keyword>
<feature type="transmembrane region" description="Helical" evidence="6">
    <location>
        <begin position="426"/>
        <end position="444"/>
    </location>
</feature>
<comment type="caution">
    <text evidence="7">The sequence shown here is derived from an EMBL/GenBank/DDBJ whole genome shotgun (WGS) entry which is preliminary data.</text>
</comment>
<dbReference type="OrthoDB" id="493991at2"/>
<dbReference type="PATRIC" id="fig|38307.3.peg.1393"/>
<dbReference type="PANTHER" id="PTHR30250:SF31">
    <property type="entry name" value="INNER MEMBRANE PROTEIN YGHQ"/>
    <property type="match status" value="1"/>
</dbReference>
<evidence type="ECO:0000256" key="3">
    <source>
        <dbReference type="ARBA" id="ARBA00022692"/>
    </source>
</evidence>
<feature type="transmembrane region" description="Helical" evidence="6">
    <location>
        <begin position="402"/>
        <end position="420"/>
    </location>
</feature>